<feature type="chain" id="PRO_5024433120" evidence="1">
    <location>
        <begin position="17"/>
        <end position="173"/>
    </location>
</feature>
<keyword evidence="1" id="KW-0732">Signal</keyword>
<dbReference type="AlphaFoldDB" id="A0A5S6Q1A2"/>
<evidence type="ECO:0000256" key="1">
    <source>
        <dbReference type="SAM" id="SignalP"/>
    </source>
</evidence>
<dbReference type="Proteomes" id="UP000046395">
    <property type="component" value="Unassembled WGS sequence"/>
</dbReference>
<protein>
    <submittedName>
        <fullName evidence="3">Uncharacterized protein</fullName>
    </submittedName>
</protein>
<dbReference type="WBParaSite" id="TMUE_0000000998.1">
    <property type="protein sequence ID" value="TMUE_0000000998.1"/>
    <property type="gene ID" value="WBGene00296915"/>
</dbReference>
<evidence type="ECO:0000313" key="3">
    <source>
        <dbReference type="WBParaSite" id="TMUE_0000000998.1"/>
    </source>
</evidence>
<keyword evidence="2" id="KW-1185">Reference proteome</keyword>
<evidence type="ECO:0000313" key="2">
    <source>
        <dbReference type="Proteomes" id="UP000046395"/>
    </source>
</evidence>
<feature type="signal peptide" evidence="1">
    <location>
        <begin position="1"/>
        <end position="16"/>
    </location>
</feature>
<reference evidence="3" key="1">
    <citation type="submission" date="2019-12" db="UniProtKB">
        <authorList>
            <consortium name="WormBaseParasite"/>
        </authorList>
    </citation>
    <scope>IDENTIFICATION</scope>
</reference>
<accession>A0A5S6Q1A2</accession>
<organism evidence="2 3">
    <name type="scientific">Trichuris muris</name>
    <name type="common">Mouse whipworm</name>
    <dbReference type="NCBI Taxonomy" id="70415"/>
    <lineage>
        <taxon>Eukaryota</taxon>
        <taxon>Metazoa</taxon>
        <taxon>Ecdysozoa</taxon>
        <taxon>Nematoda</taxon>
        <taxon>Enoplea</taxon>
        <taxon>Dorylaimia</taxon>
        <taxon>Trichinellida</taxon>
        <taxon>Trichuridae</taxon>
        <taxon>Trichuris</taxon>
    </lineage>
</organism>
<sequence>MDLLLLGLLVIPSTWSASIFESNAEKIKRKQDAEELKKILNLTELTSSERTDLIVAYKSFAENVSDCFVANCFSIINHTTTTKHYMPIKEYMKMSTECQQCMEKCQKQFTDILLSVEWLLAISTHHFILNEFEGLGEPGHALAYWRKYENDPLKVTSERLERDFRIARRAACT</sequence>
<proteinExistence type="predicted"/>
<name>A0A5S6Q1A2_TRIMR</name>